<keyword evidence="10" id="KW-0472">Membrane</keyword>
<evidence type="ECO:0000256" key="12">
    <source>
        <dbReference type="RuleBase" id="RU003651"/>
    </source>
</evidence>
<evidence type="ECO:0000313" key="17">
    <source>
        <dbReference type="Proteomes" id="UP000663671"/>
    </source>
</evidence>
<dbReference type="GO" id="GO:0005524">
    <property type="term" value="F:ATP binding"/>
    <property type="evidence" value="ECO:0007669"/>
    <property type="project" value="UniProtKB-KW"/>
</dbReference>
<proteinExistence type="inferred from homology"/>
<dbReference type="InterPro" id="IPR027417">
    <property type="entry name" value="P-loop_NTPase"/>
</dbReference>
<dbReference type="InterPro" id="IPR003959">
    <property type="entry name" value="ATPase_AAA_core"/>
</dbReference>
<dbReference type="InterPro" id="IPR057495">
    <property type="entry name" value="AAA_lid_BCS1"/>
</dbReference>
<comment type="catalytic activity">
    <reaction evidence="11">
        <text>ATP + H2O = ADP + phosphate + H(+)</text>
        <dbReference type="Rhea" id="RHEA:13065"/>
        <dbReference type="ChEBI" id="CHEBI:15377"/>
        <dbReference type="ChEBI" id="CHEBI:15378"/>
        <dbReference type="ChEBI" id="CHEBI:30616"/>
        <dbReference type="ChEBI" id="CHEBI:43474"/>
        <dbReference type="ChEBI" id="CHEBI:456216"/>
    </reaction>
    <physiologicalReaction direction="left-to-right" evidence="11">
        <dbReference type="Rhea" id="RHEA:13066"/>
    </physiologicalReaction>
</comment>
<evidence type="ECO:0000256" key="3">
    <source>
        <dbReference type="ARBA" id="ARBA00022692"/>
    </source>
</evidence>
<feature type="domain" description="BCS1 N-terminal" evidence="15">
    <location>
        <begin position="52"/>
        <end position="219"/>
    </location>
</feature>
<evidence type="ECO:0000256" key="5">
    <source>
        <dbReference type="ARBA" id="ARBA00022792"/>
    </source>
</evidence>
<dbReference type="Proteomes" id="UP000663671">
    <property type="component" value="Chromosome 6"/>
</dbReference>
<gene>
    <name evidence="16" type="ORF">I7I51_03033</name>
</gene>
<dbReference type="SMART" id="SM01024">
    <property type="entry name" value="BCS1_N"/>
    <property type="match status" value="1"/>
</dbReference>
<dbReference type="Pfam" id="PF00004">
    <property type="entry name" value="AAA"/>
    <property type="match status" value="1"/>
</dbReference>
<dbReference type="VEuPathDB" id="FungiDB:I7I51_03033"/>
<comment type="similarity">
    <text evidence="2">Belongs to the AAA ATPase family. BCS1 subfamily.</text>
</comment>
<accession>A0A8A1ML17</accession>
<evidence type="ECO:0000256" key="10">
    <source>
        <dbReference type="ARBA" id="ARBA00023136"/>
    </source>
</evidence>
<feature type="region of interest" description="Disordered" evidence="13">
    <location>
        <begin position="390"/>
        <end position="409"/>
    </location>
</feature>
<keyword evidence="4 12" id="KW-0547">Nucleotide-binding</keyword>
<keyword evidence="7 12" id="KW-0067">ATP-binding</keyword>
<dbReference type="SUPFAM" id="SSF52540">
    <property type="entry name" value="P-loop containing nucleoside triphosphate hydrolases"/>
    <property type="match status" value="1"/>
</dbReference>
<dbReference type="InterPro" id="IPR003593">
    <property type="entry name" value="AAA+_ATPase"/>
</dbReference>
<dbReference type="InterPro" id="IPR014851">
    <property type="entry name" value="BCS1_N"/>
</dbReference>
<keyword evidence="6" id="KW-0378">Hydrolase</keyword>
<dbReference type="EMBL" id="CP069116">
    <property type="protein sequence ID" value="QSS66821.1"/>
    <property type="molecule type" value="Genomic_DNA"/>
</dbReference>
<evidence type="ECO:0000256" key="9">
    <source>
        <dbReference type="ARBA" id="ARBA00023128"/>
    </source>
</evidence>
<evidence type="ECO:0000256" key="8">
    <source>
        <dbReference type="ARBA" id="ARBA00022989"/>
    </source>
</evidence>
<evidence type="ECO:0000259" key="14">
    <source>
        <dbReference type="SMART" id="SM00382"/>
    </source>
</evidence>
<keyword evidence="3" id="KW-0812">Transmembrane</keyword>
<dbReference type="GO" id="GO:0016887">
    <property type="term" value="F:ATP hydrolysis activity"/>
    <property type="evidence" value="ECO:0007669"/>
    <property type="project" value="InterPro"/>
</dbReference>
<dbReference type="PANTHER" id="PTHR23070">
    <property type="entry name" value="BCS1 AAA-TYPE ATPASE"/>
    <property type="match status" value="1"/>
</dbReference>
<dbReference type="Pfam" id="PF25426">
    <property type="entry name" value="AAA_lid_BCS1"/>
    <property type="match status" value="1"/>
</dbReference>
<dbReference type="InterPro" id="IPR050747">
    <property type="entry name" value="Mitochondrial_chaperone_BCS1"/>
</dbReference>
<comment type="subcellular location">
    <subcellularLocation>
        <location evidence="1">Mitochondrion inner membrane</location>
        <topology evidence="1">Single-pass membrane protein</topology>
    </subcellularLocation>
</comment>
<feature type="domain" description="AAA+ ATPase" evidence="14">
    <location>
        <begin position="252"/>
        <end position="375"/>
    </location>
</feature>
<evidence type="ECO:0000259" key="15">
    <source>
        <dbReference type="SMART" id="SM01024"/>
    </source>
</evidence>
<evidence type="ECO:0000256" key="13">
    <source>
        <dbReference type="SAM" id="MobiDB-lite"/>
    </source>
</evidence>
<dbReference type="Pfam" id="PF08740">
    <property type="entry name" value="BCS1_N"/>
    <property type="match status" value="1"/>
</dbReference>
<evidence type="ECO:0000256" key="11">
    <source>
        <dbReference type="ARBA" id="ARBA00048778"/>
    </source>
</evidence>
<evidence type="ECO:0000256" key="1">
    <source>
        <dbReference type="ARBA" id="ARBA00004434"/>
    </source>
</evidence>
<name>A0A8A1ML17_AJECA</name>
<keyword evidence="8" id="KW-1133">Transmembrane helix</keyword>
<evidence type="ECO:0000313" key="16">
    <source>
        <dbReference type="EMBL" id="QSS66821.1"/>
    </source>
</evidence>
<dbReference type="GO" id="GO:0005743">
    <property type="term" value="C:mitochondrial inner membrane"/>
    <property type="evidence" value="ECO:0007669"/>
    <property type="project" value="UniProtKB-SubCell"/>
</dbReference>
<dbReference type="Gene3D" id="3.40.50.300">
    <property type="entry name" value="P-loop containing nucleotide triphosphate hydrolases"/>
    <property type="match status" value="1"/>
</dbReference>
<dbReference type="SMART" id="SM00382">
    <property type="entry name" value="AAA"/>
    <property type="match status" value="1"/>
</dbReference>
<keyword evidence="5" id="KW-0999">Mitochondrion inner membrane</keyword>
<evidence type="ECO:0008006" key="18">
    <source>
        <dbReference type="Google" id="ProtNLM"/>
    </source>
</evidence>
<keyword evidence="9" id="KW-0496">Mitochondrion</keyword>
<evidence type="ECO:0000256" key="2">
    <source>
        <dbReference type="ARBA" id="ARBA00007448"/>
    </source>
</evidence>
<evidence type="ECO:0000256" key="7">
    <source>
        <dbReference type="ARBA" id="ARBA00022840"/>
    </source>
</evidence>
<dbReference type="OrthoDB" id="10251412at2759"/>
<dbReference type="InterPro" id="IPR003960">
    <property type="entry name" value="ATPase_AAA_CS"/>
</dbReference>
<dbReference type="AlphaFoldDB" id="A0A8A1ML17"/>
<evidence type="ECO:0000256" key="4">
    <source>
        <dbReference type="ARBA" id="ARBA00022741"/>
    </source>
</evidence>
<sequence>MNAFNTAGSLPIHTAASQISIVDVFFPGFTGISASIQQLLASDLNSYAHLLCFCSMLLFLGRYAVRYLTDLMETYFTSTVHVSYYNEAYDMVITWVSTQPFAHKARSSLASVGGMQRRVYADELSNEYKKKPLRFSPWNGSFLFVYRNHLLRFQCVAKETKEDISISCICGSSQILRDLLSECRANYLKLIQKKTTVFEHHDGEWRKAKARDIRPISTVIMDEDEKTAVLKDIEGFLDERARGWYARRGIPYRRGFLLYGPPGTGKSSFSLSVTGRFELDIYVLNLSSIDDNRLNSLFAQLPPHCVILLEDIDAAGTSRTEVSETTENASQGVVGPPQMKKGRLLIMTTNHIERLDDALIRPGRVDRKVLFQLADEKMSSRLFCTVFKRSDEDDSNPEKKTDAETKTDDEKIDRLAREFAVKIPDHLFSPAEILLSFLLERKQSPTDAVADVDSWVAKASKERGKPENYVRARAINSTDSFEDLAESSQAHNV</sequence>
<organism evidence="16 17">
    <name type="scientific">Ajellomyces capsulatus</name>
    <name type="common">Darling's disease fungus</name>
    <name type="synonym">Histoplasma capsulatum</name>
    <dbReference type="NCBI Taxonomy" id="5037"/>
    <lineage>
        <taxon>Eukaryota</taxon>
        <taxon>Fungi</taxon>
        <taxon>Dikarya</taxon>
        <taxon>Ascomycota</taxon>
        <taxon>Pezizomycotina</taxon>
        <taxon>Eurotiomycetes</taxon>
        <taxon>Eurotiomycetidae</taxon>
        <taxon>Onygenales</taxon>
        <taxon>Ajellomycetaceae</taxon>
        <taxon>Histoplasma</taxon>
    </lineage>
</organism>
<reference evidence="16" key="1">
    <citation type="submission" date="2021-01" db="EMBL/GenBank/DDBJ databases">
        <title>Chromosome-level genome assembly of a human fungal pathogen reveals clustering of transcriptionally co-regulated genes.</title>
        <authorList>
            <person name="Voorhies M."/>
            <person name="Cohen S."/>
            <person name="Shea T.P."/>
            <person name="Petrus S."/>
            <person name="Munoz J.F."/>
            <person name="Poplawski S."/>
            <person name="Goldman W.E."/>
            <person name="Michael T."/>
            <person name="Cuomo C.A."/>
            <person name="Sil A."/>
            <person name="Beyhan S."/>
        </authorList>
    </citation>
    <scope>NUCLEOTIDE SEQUENCE</scope>
    <source>
        <strain evidence="16">WU24</strain>
    </source>
</reference>
<dbReference type="PROSITE" id="PS00674">
    <property type="entry name" value="AAA"/>
    <property type="match status" value="1"/>
</dbReference>
<protein>
    <recommendedName>
        <fullName evidence="18">Mitochondrial chaperone bcs1</fullName>
    </recommendedName>
</protein>
<evidence type="ECO:0000256" key="6">
    <source>
        <dbReference type="ARBA" id="ARBA00022801"/>
    </source>
</evidence>